<dbReference type="PANTHER" id="PTHR28071:SF1">
    <property type="entry name" value="REDOX PROTEIN FMP46, MITOCHONDRIAL-RELATED"/>
    <property type="match status" value="1"/>
</dbReference>
<evidence type="ECO:0000256" key="7">
    <source>
        <dbReference type="SAM" id="MobiDB-lite"/>
    </source>
</evidence>
<sequence length="152" mass="16738">MFKKLFREHGTKDIITVFHKPSLPQSTRVVTFLKQTQANAKTTATEDQASSHPVSSKPSRTEFHLDVQEAEPTEDQLRSILGYVGDSGAGKVVEGASSVRAAVRKVRQDAGKFRRPLIVDWHQGKVVVGEEQSEILKLLGSLPENDQDKAGC</sequence>
<gene>
    <name evidence="8" type="ORF">E6O75_ATG06996</name>
</gene>
<feature type="compositionally biased region" description="Polar residues" evidence="7">
    <location>
        <begin position="46"/>
        <end position="58"/>
    </location>
</feature>
<dbReference type="GO" id="GO:0016491">
    <property type="term" value="F:oxidoreductase activity"/>
    <property type="evidence" value="ECO:0007669"/>
    <property type="project" value="UniProtKB-KW"/>
</dbReference>
<dbReference type="SUPFAM" id="SSF52833">
    <property type="entry name" value="Thioredoxin-like"/>
    <property type="match status" value="1"/>
</dbReference>
<organism evidence="8 9">
    <name type="scientific">Venturia nashicola</name>
    <dbReference type="NCBI Taxonomy" id="86259"/>
    <lineage>
        <taxon>Eukaryota</taxon>
        <taxon>Fungi</taxon>
        <taxon>Dikarya</taxon>
        <taxon>Ascomycota</taxon>
        <taxon>Pezizomycotina</taxon>
        <taxon>Dothideomycetes</taxon>
        <taxon>Pleosporomycetidae</taxon>
        <taxon>Venturiales</taxon>
        <taxon>Venturiaceae</taxon>
        <taxon>Venturia</taxon>
    </lineage>
</organism>
<evidence type="ECO:0000313" key="8">
    <source>
        <dbReference type="EMBL" id="TID19658.1"/>
    </source>
</evidence>
<evidence type="ECO:0000256" key="1">
    <source>
        <dbReference type="ARBA" id="ARBA00002963"/>
    </source>
</evidence>
<evidence type="ECO:0008006" key="10">
    <source>
        <dbReference type="Google" id="ProtNLM"/>
    </source>
</evidence>
<name>A0A4Z1P5X2_9PEZI</name>
<protein>
    <recommendedName>
        <fullName evidence="10">Thioredoxin-like protein</fullName>
    </recommendedName>
</protein>
<dbReference type="Gene3D" id="3.40.30.10">
    <property type="entry name" value="Glutaredoxin"/>
    <property type="match status" value="1"/>
</dbReference>
<dbReference type="PANTHER" id="PTHR28071">
    <property type="entry name" value="REDOX PROTEIN FMP46, MITOCHONDRIAL-RELATED"/>
    <property type="match status" value="1"/>
</dbReference>
<evidence type="ECO:0000256" key="4">
    <source>
        <dbReference type="ARBA" id="ARBA00022946"/>
    </source>
</evidence>
<comment type="caution">
    <text evidence="8">The sequence shown here is derived from an EMBL/GenBank/DDBJ whole genome shotgun (WGS) entry which is preliminary data.</text>
</comment>
<proteinExistence type="inferred from homology"/>
<dbReference type="GO" id="GO:0005739">
    <property type="term" value="C:mitochondrion"/>
    <property type="evidence" value="ECO:0007669"/>
    <property type="project" value="UniProtKB-SubCell"/>
</dbReference>
<keyword evidence="5" id="KW-0560">Oxidoreductase</keyword>
<dbReference type="Proteomes" id="UP000298493">
    <property type="component" value="Unassembled WGS sequence"/>
</dbReference>
<dbReference type="EMBL" id="SNSC02000012">
    <property type="protein sequence ID" value="TID19658.1"/>
    <property type="molecule type" value="Genomic_DNA"/>
</dbReference>
<evidence type="ECO:0000256" key="6">
    <source>
        <dbReference type="ARBA" id="ARBA00023128"/>
    </source>
</evidence>
<dbReference type="Pfam" id="PF07955">
    <property type="entry name" value="DUF1687"/>
    <property type="match status" value="1"/>
</dbReference>
<keyword evidence="4" id="KW-0809">Transit peptide</keyword>
<dbReference type="AlphaFoldDB" id="A0A4Z1P5X2"/>
<dbReference type="OrthoDB" id="59229at2759"/>
<feature type="region of interest" description="Disordered" evidence="7">
    <location>
        <begin position="40"/>
        <end position="62"/>
    </location>
</feature>
<comment type="subcellular location">
    <subcellularLocation>
        <location evidence="2">Mitochondrion</location>
    </subcellularLocation>
</comment>
<evidence type="ECO:0000313" key="9">
    <source>
        <dbReference type="Proteomes" id="UP000298493"/>
    </source>
</evidence>
<keyword evidence="9" id="KW-1185">Reference proteome</keyword>
<keyword evidence="6" id="KW-0496">Mitochondrion</keyword>
<evidence type="ECO:0000256" key="3">
    <source>
        <dbReference type="ARBA" id="ARBA00009734"/>
    </source>
</evidence>
<reference evidence="8 9" key="1">
    <citation type="submission" date="2019-04" db="EMBL/GenBank/DDBJ databases">
        <title>High contiguity whole genome sequence and gene annotation resource for two Venturia nashicola isolates.</title>
        <authorList>
            <person name="Prokchorchik M."/>
            <person name="Won K."/>
            <person name="Lee Y."/>
            <person name="Choi E.D."/>
            <person name="Segonzac C."/>
            <person name="Sohn K.H."/>
        </authorList>
    </citation>
    <scope>NUCLEOTIDE SEQUENCE [LARGE SCALE GENOMIC DNA]</scope>
    <source>
        <strain evidence="8 9">PRI2</strain>
    </source>
</reference>
<accession>A0A4Z1P5X2</accession>
<dbReference type="InterPro" id="IPR012882">
    <property type="entry name" value="Fmp46"/>
</dbReference>
<evidence type="ECO:0000256" key="5">
    <source>
        <dbReference type="ARBA" id="ARBA00023002"/>
    </source>
</evidence>
<comment type="similarity">
    <text evidence="3">Belongs to the FMP46 family.</text>
</comment>
<comment type="function">
    <text evidence="1">Putative mitochondrial redox protein which could be involved in the reduction of small toxic molecules.</text>
</comment>
<dbReference type="InterPro" id="IPR036249">
    <property type="entry name" value="Thioredoxin-like_sf"/>
</dbReference>
<evidence type="ECO:0000256" key="2">
    <source>
        <dbReference type="ARBA" id="ARBA00004173"/>
    </source>
</evidence>